<reference evidence="1 2" key="1">
    <citation type="journal article" date="2024" name="Plant Biotechnol. J.">
        <title>Genome and CRISPR/Cas9 system of a widespread forest tree (Populus alba) in the world.</title>
        <authorList>
            <person name="Liu Y.J."/>
            <person name="Jiang P.F."/>
            <person name="Han X.M."/>
            <person name="Li X.Y."/>
            <person name="Wang H.M."/>
            <person name="Wang Y.J."/>
            <person name="Wang X.X."/>
            <person name="Zeng Q.Y."/>
        </authorList>
    </citation>
    <scope>NUCLEOTIDE SEQUENCE [LARGE SCALE GENOMIC DNA]</scope>
    <source>
        <strain evidence="2">cv. PAL-ZL1</strain>
    </source>
</reference>
<name>A0ACC4BGF4_POPAL</name>
<evidence type="ECO:0000313" key="1">
    <source>
        <dbReference type="EMBL" id="KAL3577441.1"/>
    </source>
</evidence>
<dbReference type="EMBL" id="RCHU02000010">
    <property type="protein sequence ID" value="KAL3577441.1"/>
    <property type="molecule type" value="Genomic_DNA"/>
</dbReference>
<dbReference type="Proteomes" id="UP000309997">
    <property type="component" value="Unassembled WGS sequence"/>
</dbReference>
<gene>
    <name evidence="1" type="ORF">D5086_018945</name>
</gene>
<protein>
    <submittedName>
        <fullName evidence="1">Uncharacterized protein</fullName>
    </submittedName>
</protein>
<sequence length="75" mass="7417">MGIMVSVMDKALVGGWRDVCSAGMDFVAGVGGLDVGCIMDGKGCGASSRGGDLAVKLFVEIGMEGMVGTGGDGQE</sequence>
<evidence type="ECO:0000313" key="2">
    <source>
        <dbReference type="Proteomes" id="UP000309997"/>
    </source>
</evidence>
<proteinExistence type="predicted"/>
<keyword evidence="2" id="KW-1185">Reference proteome</keyword>
<comment type="caution">
    <text evidence="1">The sequence shown here is derived from an EMBL/GenBank/DDBJ whole genome shotgun (WGS) entry which is preliminary data.</text>
</comment>
<accession>A0ACC4BGF4</accession>
<organism evidence="1 2">
    <name type="scientific">Populus alba</name>
    <name type="common">White poplar</name>
    <dbReference type="NCBI Taxonomy" id="43335"/>
    <lineage>
        <taxon>Eukaryota</taxon>
        <taxon>Viridiplantae</taxon>
        <taxon>Streptophyta</taxon>
        <taxon>Embryophyta</taxon>
        <taxon>Tracheophyta</taxon>
        <taxon>Spermatophyta</taxon>
        <taxon>Magnoliopsida</taxon>
        <taxon>eudicotyledons</taxon>
        <taxon>Gunneridae</taxon>
        <taxon>Pentapetalae</taxon>
        <taxon>rosids</taxon>
        <taxon>fabids</taxon>
        <taxon>Malpighiales</taxon>
        <taxon>Salicaceae</taxon>
        <taxon>Saliceae</taxon>
        <taxon>Populus</taxon>
    </lineage>
</organism>